<protein>
    <submittedName>
        <fullName evidence="1">F-box domain-containing protein</fullName>
    </submittedName>
</protein>
<dbReference type="RefSeq" id="XP_070912605.1">
    <property type="nucleotide sequence ID" value="XM_071056504.1"/>
</dbReference>
<dbReference type="EMBL" id="BAAFSV010000001">
    <property type="protein sequence ID" value="GAB1310872.1"/>
    <property type="molecule type" value="Genomic_DNA"/>
</dbReference>
<dbReference type="Proteomes" id="UP001628179">
    <property type="component" value="Unassembled WGS sequence"/>
</dbReference>
<name>A0ABQ0FZD7_9PEZI</name>
<gene>
    <name evidence="1" type="ORF">MFIFM68171_01082</name>
</gene>
<keyword evidence="2" id="KW-1185">Reference proteome</keyword>
<comment type="caution">
    <text evidence="1">The sequence shown here is derived from an EMBL/GenBank/DDBJ whole genome shotgun (WGS) entry which is preliminary data.</text>
</comment>
<evidence type="ECO:0000313" key="2">
    <source>
        <dbReference type="Proteomes" id="UP001628179"/>
    </source>
</evidence>
<proteinExistence type="predicted"/>
<organism evidence="1 2">
    <name type="scientific">Madurella fahalii</name>
    <dbReference type="NCBI Taxonomy" id="1157608"/>
    <lineage>
        <taxon>Eukaryota</taxon>
        <taxon>Fungi</taxon>
        <taxon>Dikarya</taxon>
        <taxon>Ascomycota</taxon>
        <taxon>Pezizomycotina</taxon>
        <taxon>Sordariomycetes</taxon>
        <taxon>Sordariomycetidae</taxon>
        <taxon>Sordariales</taxon>
        <taxon>Sordariales incertae sedis</taxon>
        <taxon>Madurella</taxon>
    </lineage>
</organism>
<accession>A0ABQ0FZD7</accession>
<sequence length="411" mass="46609">MDAATSSSTAKLSSLPPELVTKVLLQSVSETPTCVFALLCPEWNVCERKYTALEKILRSTRVDTYTLPSHPGEKGHISTTFEHGQHDHIRFPLMRDPRYVNGEALSGFYHREMVRAWTGECAIVVGQELSHVGRLWRAMPREEVEELLILRERRNLGLLPFVDDYFLDGPVDGEVVHPAGPGELRNVTVCSIDGREKDVLPQVGTSSSSLSHVRGEEGEEEPKYLFQRIRHLVLNTVPGLAQLEPWDAGVMSPTRPINQVHNLETVRDRIRFERKANFCLRWKALERLESLFLDLRGLTYLHKEYLSLQEVGELALSLQGMGLKLLVIAGLRSWLFYPGPQPADISEVGGGIWEAEQKVWIDDRKIGWVNWWRTFTGALQPGGRLILVDKQNGGAEFKLVRRDPPMETLNY</sequence>
<reference evidence="1 2" key="1">
    <citation type="submission" date="2024-09" db="EMBL/GenBank/DDBJ databases">
        <title>Itraconazole resistance in Madurella fahalii resulting from another homologue of gene encoding cytochrome P450 14-alpha sterol demethylase (CYP51).</title>
        <authorList>
            <person name="Yoshioka I."/>
            <person name="Fahal A.H."/>
            <person name="Kaneko S."/>
            <person name="Yaguchi T."/>
        </authorList>
    </citation>
    <scope>NUCLEOTIDE SEQUENCE [LARGE SCALE GENOMIC DNA]</scope>
    <source>
        <strain evidence="1 2">IFM 68171</strain>
    </source>
</reference>
<dbReference type="GeneID" id="98171827"/>
<evidence type="ECO:0000313" key="1">
    <source>
        <dbReference type="EMBL" id="GAB1310872.1"/>
    </source>
</evidence>